<dbReference type="AlphaFoldDB" id="A0A8K0N409"/>
<dbReference type="EMBL" id="CM017877">
    <property type="protein sequence ID" value="KAG1348024.1"/>
    <property type="molecule type" value="Genomic_DNA"/>
</dbReference>
<reference evidence="1" key="2">
    <citation type="submission" date="2019-07" db="EMBL/GenBank/DDBJ databases">
        <authorList>
            <person name="Yang Y."/>
            <person name="Bocs S."/>
            <person name="Baudouin L."/>
        </authorList>
    </citation>
    <scope>NUCLEOTIDE SEQUENCE</scope>
    <source>
        <tissue evidence="1">Spear leaf of Hainan Tall coconut</tissue>
    </source>
</reference>
<organism evidence="1 2">
    <name type="scientific">Cocos nucifera</name>
    <name type="common">Coconut palm</name>
    <dbReference type="NCBI Taxonomy" id="13894"/>
    <lineage>
        <taxon>Eukaryota</taxon>
        <taxon>Viridiplantae</taxon>
        <taxon>Streptophyta</taxon>
        <taxon>Embryophyta</taxon>
        <taxon>Tracheophyta</taxon>
        <taxon>Spermatophyta</taxon>
        <taxon>Magnoliopsida</taxon>
        <taxon>Liliopsida</taxon>
        <taxon>Arecaceae</taxon>
        <taxon>Arecoideae</taxon>
        <taxon>Cocoseae</taxon>
        <taxon>Attaleinae</taxon>
        <taxon>Cocos</taxon>
    </lineage>
</organism>
<dbReference type="Proteomes" id="UP000797356">
    <property type="component" value="Chromosome 6"/>
</dbReference>
<evidence type="ECO:0000313" key="2">
    <source>
        <dbReference type="Proteomes" id="UP000797356"/>
    </source>
</evidence>
<keyword evidence="2" id="KW-1185">Reference proteome</keyword>
<accession>A0A8K0N409</accession>
<comment type="caution">
    <text evidence="1">The sequence shown here is derived from an EMBL/GenBank/DDBJ whole genome shotgun (WGS) entry which is preliminary data.</text>
</comment>
<sequence length="109" mass="12646">MAEHRQYKKKADAALLEAEEHIKHAGKKVVEAYKVSTDFRSEVVKVQCPPTTLASRNASKRIQAILEITVIFFWAYEMGLNYCVEKMEFFPNIDIVFLTLMDIDVEKLY</sequence>
<evidence type="ECO:0000313" key="1">
    <source>
        <dbReference type="EMBL" id="KAG1348024.1"/>
    </source>
</evidence>
<gene>
    <name evidence="1" type="ORF">COCNU_06G018530</name>
</gene>
<reference evidence="1" key="1">
    <citation type="journal article" date="2017" name="Gigascience">
        <title>The genome draft of coconut (Cocos nucifera).</title>
        <authorList>
            <person name="Xiao Y."/>
            <person name="Xu P."/>
            <person name="Fan H."/>
            <person name="Baudouin L."/>
            <person name="Xia W."/>
            <person name="Bocs S."/>
            <person name="Xu J."/>
            <person name="Li Q."/>
            <person name="Guo A."/>
            <person name="Zhou L."/>
            <person name="Li J."/>
            <person name="Wu Y."/>
            <person name="Ma Z."/>
            <person name="Armero A."/>
            <person name="Issali A.E."/>
            <person name="Liu N."/>
            <person name="Peng M."/>
            <person name="Yang Y."/>
        </authorList>
    </citation>
    <scope>NUCLEOTIDE SEQUENCE</scope>
    <source>
        <tissue evidence="1">Spear leaf of Hainan Tall coconut</tissue>
    </source>
</reference>
<name>A0A8K0N409_COCNU</name>
<protein>
    <submittedName>
        <fullName evidence="1">Uncharacterized protein</fullName>
    </submittedName>
</protein>
<proteinExistence type="predicted"/>